<feature type="transmembrane region" description="Helical" evidence="2">
    <location>
        <begin position="248"/>
        <end position="271"/>
    </location>
</feature>
<name>A0A3G5AHL1_9VIRU</name>
<keyword evidence="2" id="KW-0472">Membrane</keyword>
<feature type="region of interest" description="Disordered" evidence="1">
    <location>
        <begin position="43"/>
        <end position="62"/>
    </location>
</feature>
<dbReference type="EMBL" id="MK072512">
    <property type="protein sequence ID" value="AYV86695.1"/>
    <property type="molecule type" value="Genomic_DNA"/>
</dbReference>
<gene>
    <name evidence="3" type="ORF">Sylvanvirus6_36</name>
</gene>
<evidence type="ECO:0000313" key="3">
    <source>
        <dbReference type="EMBL" id="AYV86695.1"/>
    </source>
</evidence>
<organism evidence="3">
    <name type="scientific">Sylvanvirus sp</name>
    <dbReference type="NCBI Taxonomy" id="2487774"/>
    <lineage>
        <taxon>Viruses</taxon>
    </lineage>
</organism>
<evidence type="ECO:0000256" key="1">
    <source>
        <dbReference type="SAM" id="MobiDB-lite"/>
    </source>
</evidence>
<keyword evidence="2" id="KW-1133">Transmembrane helix</keyword>
<protein>
    <submittedName>
        <fullName evidence="3">Uncharacterized protein</fullName>
    </submittedName>
</protein>
<keyword evidence="2" id="KW-0812">Transmembrane</keyword>
<feature type="transmembrane region" description="Helical" evidence="2">
    <location>
        <begin position="277"/>
        <end position="297"/>
    </location>
</feature>
<accession>A0A3G5AHL1</accession>
<proteinExistence type="predicted"/>
<feature type="compositionally biased region" description="Low complexity" evidence="1">
    <location>
        <begin position="45"/>
        <end position="60"/>
    </location>
</feature>
<reference evidence="3" key="1">
    <citation type="submission" date="2018-10" db="EMBL/GenBank/DDBJ databases">
        <title>Hidden diversity of soil giant viruses.</title>
        <authorList>
            <person name="Schulz F."/>
            <person name="Alteio L."/>
            <person name="Goudeau D."/>
            <person name="Ryan E.M."/>
            <person name="Malmstrom R.R."/>
            <person name="Blanchard J."/>
            <person name="Woyke T."/>
        </authorList>
    </citation>
    <scope>NUCLEOTIDE SEQUENCE</scope>
    <source>
        <strain evidence="3">SYV1</strain>
    </source>
</reference>
<sequence>MFCACLPLSCADCDIRFYQYYILNMNPTPFLLNSGHLSSEPASRPLYSLQPPSKPSLSSYSKDDNTAEYIRLEAKASRHLAMQQVITIAKDIATSVILVDKKGNKLTKSSKPIVNTISKSSYPGTLTAISSCGCIIQSYQGLHHDHKCTDVCSIVTPDQSNRLKDEYSSSSSSNSWTLGLLFTSIKVASIYCMSSLCGQYQTLLDMKNKLMMAETQFRIFEYTPLSSTVRNLLIVPADRILRHKTTDLIIYGIAAFNATAAGLIGLGGILFRHPSASKLGFLLTLVSGCIILGRWTYRRVVNEDYTLAMNIHRIIDSYNL</sequence>
<evidence type="ECO:0000256" key="2">
    <source>
        <dbReference type="SAM" id="Phobius"/>
    </source>
</evidence>